<reference evidence="1 2" key="1">
    <citation type="submission" date="2017-05" db="EMBL/GenBank/DDBJ databases">
        <title>Vagococcus spp. assemblies.</title>
        <authorList>
            <person name="Gulvik C.A."/>
        </authorList>
    </citation>
    <scope>NUCLEOTIDE SEQUENCE [LARGE SCALE GENOMIC DNA]</scope>
    <source>
        <strain evidence="1 2">CCUG 51432</strain>
    </source>
</reference>
<gene>
    <name evidence="1" type="ORF">CBF29_06375</name>
</gene>
<dbReference type="RefSeq" id="WP_126808609.1">
    <property type="nucleotide sequence ID" value="NZ_NGKA01000008.1"/>
</dbReference>
<comment type="caution">
    <text evidence="1">The sequence shown here is derived from an EMBL/GenBank/DDBJ whole genome shotgun (WGS) entry which is preliminary data.</text>
</comment>
<keyword evidence="2" id="KW-1185">Reference proteome</keyword>
<sequence length="65" mass="7735">MVDLDIRFRDTWYTEEQYKAMTDVRSEYINVGVLFSPYTIKVKLGCEIEQAEELYQALEENKHAI</sequence>
<dbReference type="EMBL" id="NGKA01000008">
    <property type="protein sequence ID" value="RSU12220.1"/>
    <property type="molecule type" value="Genomic_DNA"/>
</dbReference>
<dbReference type="Proteomes" id="UP000287605">
    <property type="component" value="Unassembled WGS sequence"/>
</dbReference>
<dbReference type="AlphaFoldDB" id="A0A430AVY5"/>
<evidence type="ECO:0000313" key="1">
    <source>
        <dbReference type="EMBL" id="RSU12220.1"/>
    </source>
</evidence>
<accession>A0A430AVY5</accession>
<proteinExistence type="predicted"/>
<organism evidence="1 2">
    <name type="scientific">Vagococcus elongatus</name>
    <dbReference type="NCBI Taxonomy" id="180344"/>
    <lineage>
        <taxon>Bacteria</taxon>
        <taxon>Bacillati</taxon>
        <taxon>Bacillota</taxon>
        <taxon>Bacilli</taxon>
        <taxon>Lactobacillales</taxon>
        <taxon>Enterococcaceae</taxon>
        <taxon>Vagococcus</taxon>
    </lineage>
</organism>
<protein>
    <submittedName>
        <fullName evidence="1">Uncharacterized protein</fullName>
    </submittedName>
</protein>
<name>A0A430AVY5_9ENTE</name>
<evidence type="ECO:0000313" key="2">
    <source>
        <dbReference type="Proteomes" id="UP000287605"/>
    </source>
</evidence>